<evidence type="ECO:0000313" key="2">
    <source>
        <dbReference type="EMBL" id="KGM48990.1"/>
    </source>
</evidence>
<dbReference type="RefSeq" id="WP_043747869.1">
    <property type="nucleotide sequence ID" value="NZ_AQQX01000003.1"/>
</dbReference>
<dbReference type="SUPFAM" id="SSF50475">
    <property type="entry name" value="FMN-binding split barrel"/>
    <property type="match status" value="1"/>
</dbReference>
<organism evidence="2 3">
    <name type="scientific">Pseudooceanicola atlanticus</name>
    <dbReference type="NCBI Taxonomy" id="1461694"/>
    <lineage>
        <taxon>Bacteria</taxon>
        <taxon>Pseudomonadati</taxon>
        <taxon>Pseudomonadota</taxon>
        <taxon>Alphaproteobacteria</taxon>
        <taxon>Rhodobacterales</taxon>
        <taxon>Paracoccaceae</taxon>
        <taxon>Pseudooceanicola</taxon>
    </lineage>
</organism>
<dbReference type="InterPro" id="IPR024029">
    <property type="entry name" value="Pyridox_Oxase_FMN-dep"/>
</dbReference>
<dbReference type="OrthoDB" id="9790331at2"/>
<accession>A0A0A0EFA4</accession>
<dbReference type="PANTHER" id="PTHR42815:SF2">
    <property type="entry name" value="FAD-BINDING, PUTATIVE (AFU_ORTHOLOGUE AFUA_6G07600)-RELATED"/>
    <property type="match status" value="1"/>
</dbReference>
<evidence type="ECO:0000313" key="3">
    <source>
        <dbReference type="Proteomes" id="UP000030004"/>
    </source>
</evidence>
<dbReference type="InterPro" id="IPR011576">
    <property type="entry name" value="Pyridox_Oxase_N"/>
</dbReference>
<dbReference type="eggNOG" id="COG3576">
    <property type="taxonomic scope" value="Bacteria"/>
</dbReference>
<dbReference type="Proteomes" id="UP000030004">
    <property type="component" value="Unassembled WGS sequence"/>
</dbReference>
<dbReference type="Gene3D" id="2.30.110.10">
    <property type="entry name" value="Electron Transport, Fmn-binding Protein, Chain A"/>
    <property type="match status" value="1"/>
</dbReference>
<dbReference type="PANTHER" id="PTHR42815">
    <property type="entry name" value="FAD-BINDING, PUTATIVE (AFU_ORTHOLOGUE AFUA_6G07600)-RELATED"/>
    <property type="match status" value="1"/>
</dbReference>
<dbReference type="STRING" id="1461694.ATO9_09850"/>
<proteinExistence type="predicted"/>
<comment type="caution">
    <text evidence="2">The sequence shown here is derived from an EMBL/GenBank/DDBJ whole genome shotgun (WGS) entry which is preliminary data.</text>
</comment>
<dbReference type="AlphaFoldDB" id="A0A0A0EFA4"/>
<protein>
    <submittedName>
        <fullName evidence="2">Pyridoxamine 5'-phosphate oxidase</fullName>
    </submittedName>
</protein>
<dbReference type="Pfam" id="PF01243">
    <property type="entry name" value="PNPOx_N"/>
    <property type="match status" value="1"/>
</dbReference>
<reference evidence="2 3" key="1">
    <citation type="journal article" date="2015" name="Antonie Van Leeuwenhoek">
        <title>Pseudooceanicola atlanticus gen. nov. sp. nov., isolated from surface seawater of the Atlantic Ocean and reclassification of Oceanicola batsensis, Oceanicola marinus, Oceanicola nitratireducens, Oceanicola nanhaiensis, Oceanicola antarcticus and Oceanicola flagellatus, as Pseudooceanicola batsensis comb. nov., Pseudooceanicola marinus comb. nov., Pseudooceanicola nitratireducens comb. nov., Pseudooceanicola nanhaiensis comb. nov., Pseudooceanicola antarcticus comb. nov., and Pseudooceanicola flagellatus comb. nov.</title>
        <authorList>
            <person name="Lai Q."/>
            <person name="Li G."/>
            <person name="Liu X."/>
            <person name="Du Y."/>
            <person name="Sun F."/>
            <person name="Shao Z."/>
        </authorList>
    </citation>
    <scope>NUCLEOTIDE SEQUENCE [LARGE SCALE GENOMIC DNA]</scope>
    <source>
        <strain evidence="2 3">22II-s11g</strain>
    </source>
</reference>
<dbReference type="EMBL" id="AQQX01000003">
    <property type="protein sequence ID" value="KGM48990.1"/>
    <property type="molecule type" value="Genomic_DNA"/>
</dbReference>
<name>A0A0A0EFA4_9RHOB</name>
<dbReference type="NCBIfam" id="TIGR04025">
    <property type="entry name" value="PPOX_FMN_DR2398"/>
    <property type="match status" value="1"/>
</dbReference>
<keyword evidence="3" id="KW-1185">Reference proteome</keyword>
<sequence>MDKITDIATLEAIYGDAVPRSIDKVLTRISPAYARWIEASRFVILSTVGPEGTDASPRGDDGPVVRIADAQTVLLPDWMGNNRIDSLRNVVRDPRMSLMFMVPGSTNVVRINGAGAVSADPALLASFEKKGRQPRTVLRVTVEEIYFQCAKALMRSRLWAGIEDAPNVPSAGDFVREVDEGFDGASYDAGYPDYAKERLW</sequence>
<feature type="domain" description="Pyridoxamine 5'-phosphate oxidase N-terminal" evidence="1">
    <location>
        <begin position="30"/>
        <end position="149"/>
    </location>
</feature>
<evidence type="ECO:0000259" key="1">
    <source>
        <dbReference type="Pfam" id="PF01243"/>
    </source>
</evidence>
<dbReference type="InterPro" id="IPR012349">
    <property type="entry name" value="Split_barrel_FMN-bd"/>
</dbReference>
<gene>
    <name evidence="2" type="ORF">ATO9_09850</name>
</gene>